<keyword evidence="6" id="KW-0297">G-protein coupled receptor</keyword>
<feature type="chain" id="PRO_5032311487" evidence="12">
    <location>
        <begin position="26"/>
        <end position="557"/>
    </location>
</feature>
<keyword evidence="16" id="KW-1185">Reference proteome</keyword>
<dbReference type="SMART" id="SM00008">
    <property type="entry name" value="HormR"/>
    <property type="match status" value="1"/>
</dbReference>
<feature type="transmembrane region" description="Helical" evidence="11">
    <location>
        <begin position="201"/>
        <end position="224"/>
    </location>
</feature>
<dbReference type="InterPro" id="IPR036445">
    <property type="entry name" value="GPCR_2_extracell_dom_sf"/>
</dbReference>
<dbReference type="PROSITE" id="PS50227">
    <property type="entry name" value="G_PROTEIN_RECEP_F2_3"/>
    <property type="match status" value="1"/>
</dbReference>
<dbReference type="AlphaFoldDB" id="A0A8B6BLB2"/>
<feature type="signal peptide" evidence="12">
    <location>
        <begin position="1"/>
        <end position="25"/>
    </location>
</feature>
<keyword evidence="4 11" id="KW-0812">Transmembrane</keyword>
<dbReference type="SUPFAM" id="SSF81321">
    <property type="entry name" value="Family A G protein-coupled receptor-like"/>
    <property type="match status" value="1"/>
</dbReference>
<evidence type="ECO:0000256" key="6">
    <source>
        <dbReference type="ARBA" id="ARBA00023040"/>
    </source>
</evidence>
<dbReference type="SUPFAM" id="SSF111418">
    <property type="entry name" value="Hormone receptor domain"/>
    <property type="match status" value="1"/>
</dbReference>
<comment type="subcellular location">
    <subcellularLocation>
        <location evidence="1">Cell membrane</location>
        <topology evidence="1">Multi-pass membrane protein</topology>
    </subcellularLocation>
</comment>
<dbReference type="InterPro" id="IPR001879">
    <property type="entry name" value="GPCR_2_extracellular_dom"/>
</dbReference>
<evidence type="ECO:0000256" key="11">
    <source>
        <dbReference type="SAM" id="Phobius"/>
    </source>
</evidence>
<feature type="transmembrane region" description="Helical" evidence="11">
    <location>
        <begin position="435"/>
        <end position="454"/>
    </location>
</feature>
<name>A0A8B6BLB2_MYTGA</name>
<sequence>MYKAPGWRLLEILYALQLMFECVCTLERTCNSRIGIHKQKEFEYFSCAWCYDFLFQTTHKTLIASDVVHFLYHTIEDRIILPDINNQTDVNDICSTLDKDECHRWQTCCSAASACCQKQLSVPLGDLNNTCDRTWDGWICWDDTHPGQHVYQSCPLYLTFSVPSRQAVKTCLSNATWERREGFEWTDYQTCLYVDDLKTSIYIGFACSLVSIAALFPAVVIFIRYQALRKQHRIRLHINFFMSLLLKESAVALWDMLVTFERITNSDSSSTVLAQNGAGCKTLSFLKIYAKAASFTWMFCEGYYLHRLMSDAFSPPRSLIPIFVAGWAIPFVSTLIYAILRIVYANESCWSTSYGHFEWIFDAPNLACLLVNLIFLCNILRILLTQIQSHPNEPSHFRRAVKATFVLIPLFGVQLFVTIYRIPTSSPGGLEYERFSIVTNNLQGFFVALIFCFLNNEVSSHIQLQRCFNKLVISNIRRSWRRRVRDRGASHSRRTNMTSINMSLTSRTDADFHHVNKHLCDIKNENGGCSPDKGDNMFCPYDENSVKSVPKTDFSNL</sequence>
<accession>A0A8B6BLB2</accession>
<dbReference type="Gene3D" id="4.10.1240.10">
    <property type="entry name" value="GPCR, family 2, extracellular hormone receptor domain"/>
    <property type="match status" value="1"/>
</dbReference>
<evidence type="ECO:0000256" key="4">
    <source>
        <dbReference type="ARBA" id="ARBA00022692"/>
    </source>
</evidence>
<feature type="transmembrane region" description="Helical" evidence="11">
    <location>
        <begin position="318"/>
        <end position="344"/>
    </location>
</feature>
<comment type="caution">
    <text evidence="15">The sequence shown here is derived from an EMBL/GenBank/DDBJ whole genome shotgun (WGS) entry which is preliminary data.</text>
</comment>
<evidence type="ECO:0000256" key="10">
    <source>
        <dbReference type="ARBA" id="ARBA00023224"/>
    </source>
</evidence>
<dbReference type="Pfam" id="PF02793">
    <property type="entry name" value="HRM"/>
    <property type="match status" value="1"/>
</dbReference>
<proteinExistence type="inferred from homology"/>
<gene>
    <name evidence="15" type="ORF">MGAL_10B091666</name>
</gene>
<dbReference type="EMBL" id="UYJE01000348">
    <property type="protein sequence ID" value="VDH92540.1"/>
    <property type="molecule type" value="Genomic_DNA"/>
</dbReference>
<dbReference type="InterPro" id="IPR050332">
    <property type="entry name" value="GPCR_2"/>
</dbReference>
<dbReference type="PROSITE" id="PS00650">
    <property type="entry name" value="G_PROTEIN_RECEP_F2_2"/>
    <property type="match status" value="1"/>
</dbReference>
<keyword evidence="7 11" id="KW-0472">Membrane</keyword>
<dbReference type="PANTHER" id="PTHR45620">
    <property type="entry name" value="PDF RECEPTOR-LIKE PROTEIN-RELATED"/>
    <property type="match status" value="1"/>
</dbReference>
<dbReference type="InterPro" id="IPR000832">
    <property type="entry name" value="GPCR_2_secretin-like"/>
</dbReference>
<keyword evidence="8 15" id="KW-0675">Receptor</keyword>
<evidence type="ECO:0000259" key="13">
    <source>
        <dbReference type="PROSITE" id="PS50227"/>
    </source>
</evidence>
<evidence type="ECO:0000256" key="2">
    <source>
        <dbReference type="ARBA" id="ARBA00005314"/>
    </source>
</evidence>
<protein>
    <submittedName>
        <fullName evidence="15">Calcitonin receptor-like</fullName>
    </submittedName>
</protein>
<evidence type="ECO:0000256" key="9">
    <source>
        <dbReference type="ARBA" id="ARBA00023180"/>
    </source>
</evidence>
<comment type="similarity">
    <text evidence="2">Belongs to the G-protein coupled receptor 2 family.</text>
</comment>
<evidence type="ECO:0000259" key="14">
    <source>
        <dbReference type="PROSITE" id="PS50261"/>
    </source>
</evidence>
<keyword evidence="9" id="KW-0325">Glycoprotein</keyword>
<reference evidence="15" key="1">
    <citation type="submission" date="2018-11" db="EMBL/GenBank/DDBJ databases">
        <authorList>
            <person name="Alioto T."/>
            <person name="Alioto T."/>
        </authorList>
    </citation>
    <scope>NUCLEOTIDE SEQUENCE</scope>
</reference>
<evidence type="ECO:0000256" key="7">
    <source>
        <dbReference type="ARBA" id="ARBA00023136"/>
    </source>
</evidence>
<dbReference type="CDD" id="cd15041">
    <property type="entry name" value="7tmB1_hormone_R"/>
    <property type="match status" value="1"/>
</dbReference>
<dbReference type="PRINTS" id="PR00249">
    <property type="entry name" value="GPCRSECRETIN"/>
</dbReference>
<keyword evidence="3" id="KW-1003">Cell membrane</keyword>
<dbReference type="GO" id="GO:0007166">
    <property type="term" value="P:cell surface receptor signaling pathway"/>
    <property type="evidence" value="ECO:0007669"/>
    <property type="project" value="InterPro"/>
</dbReference>
<evidence type="ECO:0000313" key="15">
    <source>
        <dbReference type="EMBL" id="VDH92540.1"/>
    </source>
</evidence>
<dbReference type="PROSITE" id="PS00649">
    <property type="entry name" value="G_PROTEIN_RECEP_F2_1"/>
    <property type="match status" value="1"/>
</dbReference>
<dbReference type="PANTHER" id="PTHR45620:SF42">
    <property type="entry name" value="G-PROTEIN COUPLED RECEPTOR SEB-2"/>
    <property type="match status" value="1"/>
</dbReference>
<evidence type="ECO:0000313" key="16">
    <source>
        <dbReference type="Proteomes" id="UP000596742"/>
    </source>
</evidence>
<dbReference type="GO" id="GO:0007188">
    <property type="term" value="P:adenylate cyclase-modulating G protein-coupled receptor signaling pathway"/>
    <property type="evidence" value="ECO:0007669"/>
    <property type="project" value="TreeGrafter"/>
</dbReference>
<keyword evidence="12" id="KW-0732">Signal</keyword>
<dbReference type="InterPro" id="IPR017981">
    <property type="entry name" value="GPCR_2-like_7TM"/>
</dbReference>
<evidence type="ECO:0000256" key="1">
    <source>
        <dbReference type="ARBA" id="ARBA00004651"/>
    </source>
</evidence>
<feature type="transmembrane region" description="Helical" evidence="11">
    <location>
        <begin position="405"/>
        <end position="423"/>
    </location>
</feature>
<dbReference type="Gene3D" id="1.20.1070.10">
    <property type="entry name" value="Rhodopsin 7-helix transmembrane proteins"/>
    <property type="match status" value="1"/>
</dbReference>
<feature type="domain" description="G-protein coupled receptors family 2 profile 1" evidence="13">
    <location>
        <begin position="115"/>
        <end position="195"/>
    </location>
</feature>
<dbReference type="GO" id="GO:0008528">
    <property type="term" value="F:G protein-coupled peptide receptor activity"/>
    <property type="evidence" value="ECO:0007669"/>
    <property type="project" value="TreeGrafter"/>
</dbReference>
<evidence type="ECO:0000256" key="12">
    <source>
        <dbReference type="SAM" id="SignalP"/>
    </source>
</evidence>
<dbReference type="Proteomes" id="UP000596742">
    <property type="component" value="Unassembled WGS sequence"/>
</dbReference>
<dbReference type="OrthoDB" id="6160250at2759"/>
<evidence type="ECO:0000256" key="3">
    <source>
        <dbReference type="ARBA" id="ARBA00022475"/>
    </source>
</evidence>
<dbReference type="Pfam" id="PF00002">
    <property type="entry name" value="7tm_2"/>
    <property type="match status" value="1"/>
</dbReference>
<keyword evidence="5 11" id="KW-1133">Transmembrane helix</keyword>
<dbReference type="PROSITE" id="PS50261">
    <property type="entry name" value="G_PROTEIN_RECEP_F2_4"/>
    <property type="match status" value="1"/>
</dbReference>
<evidence type="ECO:0000256" key="8">
    <source>
        <dbReference type="ARBA" id="ARBA00023170"/>
    </source>
</evidence>
<dbReference type="InterPro" id="IPR017983">
    <property type="entry name" value="GPCR_2_secretin-like_CS"/>
</dbReference>
<keyword evidence="10" id="KW-0807">Transducer</keyword>
<dbReference type="GO" id="GO:0005886">
    <property type="term" value="C:plasma membrane"/>
    <property type="evidence" value="ECO:0007669"/>
    <property type="project" value="UniProtKB-SubCell"/>
</dbReference>
<feature type="domain" description="G-protein coupled receptors family 2 profile 2" evidence="14">
    <location>
        <begin position="200"/>
        <end position="455"/>
    </location>
</feature>
<evidence type="ECO:0000256" key="5">
    <source>
        <dbReference type="ARBA" id="ARBA00022989"/>
    </source>
</evidence>
<feature type="transmembrane region" description="Helical" evidence="11">
    <location>
        <begin position="364"/>
        <end position="384"/>
    </location>
</feature>
<organism evidence="15 16">
    <name type="scientific">Mytilus galloprovincialis</name>
    <name type="common">Mediterranean mussel</name>
    <dbReference type="NCBI Taxonomy" id="29158"/>
    <lineage>
        <taxon>Eukaryota</taxon>
        <taxon>Metazoa</taxon>
        <taxon>Spiralia</taxon>
        <taxon>Lophotrochozoa</taxon>
        <taxon>Mollusca</taxon>
        <taxon>Bivalvia</taxon>
        <taxon>Autobranchia</taxon>
        <taxon>Pteriomorphia</taxon>
        <taxon>Mytilida</taxon>
        <taxon>Mytiloidea</taxon>
        <taxon>Mytilidae</taxon>
        <taxon>Mytilinae</taxon>
        <taxon>Mytilus</taxon>
    </lineage>
</organism>